<dbReference type="EMBL" id="CP146016">
    <property type="protein sequence ID" value="WWQ61125.1"/>
    <property type="molecule type" value="Genomic_DNA"/>
</dbReference>
<organism evidence="1 2">
    <name type="scientific">Sulfolobus tengchongensis</name>
    <dbReference type="NCBI Taxonomy" id="207809"/>
    <lineage>
        <taxon>Archaea</taxon>
        <taxon>Thermoproteota</taxon>
        <taxon>Thermoprotei</taxon>
        <taxon>Sulfolobales</taxon>
        <taxon>Sulfolobaceae</taxon>
        <taxon>Sulfolobus</taxon>
    </lineage>
</organism>
<evidence type="ECO:0000313" key="1">
    <source>
        <dbReference type="EMBL" id="WWQ61125.1"/>
    </source>
</evidence>
<sequence>MFIGIDNSGDFKDSYWVIAIVVSSRSMNEIIEEARKKINKRIIFHATKDSKSVRKAFVETLSLFSLKSYVIHVRATPSNNVKNFIREIIGEEKAFIYFDNPLFEGLSVRKKGWKEFLVHKKDSDMYSPIQVADYFSNYWWRLFKGEVEDETNMIVSMTEKLYFLNEGKVIEFNKESEKLVT</sequence>
<evidence type="ECO:0000313" key="2">
    <source>
        <dbReference type="Proteomes" id="UP001432202"/>
    </source>
</evidence>
<name>A0AAX4L2J5_9CREN</name>
<dbReference type="AlphaFoldDB" id="A0AAX4L2J5"/>
<reference evidence="1 2" key="1">
    <citation type="submission" date="2024-02" db="EMBL/GenBank/DDBJ databases">
        <title>STSV induces naive adaptation in Sulfolobus.</title>
        <authorList>
            <person name="Xiang X."/>
            <person name="Song M."/>
        </authorList>
    </citation>
    <scope>NUCLEOTIDE SEQUENCE [LARGE SCALE GENOMIC DNA]</scope>
    <source>
        <strain evidence="1 2">RT2</strain>
    </source>
</reference>
<dbReference type="GeneID" id="89335766"/>
<accession>A0AAX4L2J5</accession>
<protein>
    <submittedName>
        <fullName evidence="1">DUF3800 domain-containing protein</fullName>
    </submittedName>
</protein>
<dbReference type="Proteomes" id="UP001432202">
    <property type="component" value="Chromosome"/>
</dbReference>
<proteinExistence type="predicted"/>
<gene>
    <name evidence="1" type="ORF">V6M85_03320</name>
</gene>
<keyword evidence="2" id="KW-1185">Reference proteome</keyword>
<dbReference type="RefSeq" id="WP_338602959.1">
    <property type="nucleotide sequence ID" value="NZ_CP146016.1"/>
</dbReference>